<accession>Q570D8</accession>
<organism evidence="1">
    <name type="scientific">Arabidopsis thaliana</name>
    <name type="common">Mouse-ear cress</name>
    <dbReference type="NCBI Taxonomy" id="3702"/>
    <lineage>
        <taxon>Eukaryota</taxon>
        <taxon>Viridiplantae</taxon>
        <taxon>Streptophyta</taxon>
        <taxon>Embryophyta</taxon>
        <taxon>Tracheophyta</taxon>
        <taxon>Spermatophyta</taxon>
        <taxon>Magnoliopsida</taxon>
        <taxon>eudicotyledons</taxon>
        <taxon>Gunneridae</taxon>
        <taxon>Pentapetalae</taxon>
        <taxon>rosids</taxon>
        <taxon>malvids</taxon>
        <taxon>Brassicales</taxon>
        <taxon>Brassicaceae</taxon>
        <taxon>Camelineae</taxon>
        <taxon>Arabidopsis</taxon>
    </lineage>
</organism>
<reference evidence="1" key="1">
    <citation type="submission" date="2005-03" db="EMBL/GenBank/DDBJ databases">
        <title>Large-scale analysis of RIKEN Arabidopsis full-length (RAFL) cDNAs.</title>
        <authorList>
            <person name="Totoki Y."/>
            <person name="Seki M."/>
            <person name="Ishida J."/>
            <person name="Nakajima M."/>
            <person name="Enju A."/>
            <person name="Kamiya A."/>
            <person name="Narusaka M."/>
            <person name="Shin-i T."/>
            <person name="Nakagawa M."/>
            <person name="Sakamoto N."/>
            <person name="Oishi K."/>
            <person name="Kohara Y."/>
            <person name="Kobayashi M."/>
            <person name="Toyoda A."/>
            <person name="Sakaki Y."/>
            <person name="Sakurai T."/>
            <person name="Iida K."/>
            <person name="Akiyama K."/>
            <person name="Satou M."/>
            <person name="Toyoda T."/>
            <person name="Konagaya A."/>
            <person name="Carninci P."/>
            <person name="Kawai J."/>
            <person name="Hayashizaki Y."/>
            <person name="Shinozaki K."/>
        </authorList>
    </citation>
    <scope>NUCLEOTIDE SEQUENCE</scope>
</reference>
<sequence>MVDLLECRHYYTSPIKGIRSRFTCLLDSILIDLKEELWRSFLEA</sequence>
<protein>
    <submittedName>
        <fullName evidence="1">Uncharacterized protein</fullName>
    </submittedName>
</protein>
<dbReference type="EMBL" id="AK220771">
    <property type="protein sequence ID" value="BAD93980.1"/>
    <property type="molecule type" value="mRNA"/>
</dbReference>
<evidence type="ECO:0000313" key="1">
    <source>
        <dbReference type="EMBL" id="BAD93980.1"/>
    </source>
</evidence>
<dbReference type="AlphaFoldDB" id="Q570D8"/>
<name>Q570D8_ARATH</name>
<proteinExistence type="evidence at transcript level"/>